<protein>
    <submittedName>
        <fullName evidence="1">Uncharacterized protein</fullName>
    </submittedName>
</protein>
<proteinExistence type="predicted"/>
<name>A0A2D2W318_9CAUD</name>
<keyword evidence="2" id="KW-1185">Reference proteome</keyword>
<reference evidence="1 2" key="2">
    <citation type="submission" date="2017-11" db="EMBL/GenBank/DDBJ databases">
        <title>Lysogenic conversion of Stenotrophomonas maltophilia by temperate phage DLP4.</title>
        <authorList>
            <person name="Dennis J."/>
            <person name="Stothard P."/>
        </authorList>
    </citation>
    <scope>NUCLEOTIDE SEQUENCE [LARGE SCALE GENOMIC DNA]</scope>
</reference>
<dbReference type="Proteomes" id="UP000241675">
    <property type="component" value="Segment"/>
</dbReference>
<evidence type="ECO:0000313" key="2">
    <source>
        <dbReference type="Proteomes" id="UP000241675"/>
    </source>
</evidence>
<accession>A0A2D2W318</accession>
<reference evidence="2" key="1">
    <citation type="submission" date="2017-10" db="EMBL/GenBank/DDBJ databases">
        <authorList>
            <person name="Peters D.L."/>
        </authorList>
    </citation>
    <scope>NUCLEOTIDE SEQUENCE [LARGE SCALE GENOMIC DNA]</scope>
</reference>
<gene>
    <name evidence="1" type="ORF">DLP05_139</name>
</gene>
<evidence type="ECO:0000313" key="1">
    <source>
        <dbReference type="EMBL" id="ATS92366.1"/>
    </source>
</evidence>
<organism evidence="1 2">
    <name type="scientific">Stenotrophomonas phage vB_SmaS_DLP_5</name>
    <dbReference type="NCBI Taxonomy" id="2044561"/>
    <lineage>
        <taxon>Viruses</taxon>
        <taxon>Duplodnaviria</taxon>
        <taxon>Heunggongvirae</taxon>
        <taxon>Uroviricota</taxon>
        <taxon>Caudoviricetes</taxon>
        <taxon>Delepquintavirus</taxon>
        <taxon>Delepquintavirus DLP5</taxon>
    </lineage>
</organism>
<dbReference type="EMBL" id="MG189906">
    <property type="protein sequence ID" value="ATS92366.1"/>
    <property type="molecule type" value="Genomic_DNA"/>
</dbReference>
<sequence>MALSIGVKKGSQINIGGERIGGRTIMDMYQRPKLIDYTLKGGQTMTVVQVDGTEKIVVEFCGKTLTLTDKERVKLQEGVFVSCGLSNGKGQDFYGRLAFEAPRSVRIERIHTP</sequence>